<sequence length="117" mass="13376">MTEDRAVRNKRVALDAIGLLERIVSLLDLDGLRAELAAFHDRWAARGVHWTRPPEPGAFDLDAWLTADDIAELADVSADAVRRWHYRGHITRLYGDDGRPRYNVGEVVKYQARRAIR</sequence>
<dbReference type="RefSeq" id="YP_009018781.1">
    <property type="nucleotide sequence ID" value="NC_023744.1"/>
</dbReference>
<dbReference type="KEGG" id="vg:18990091"/>
<dbReference type="SUPFAM" id="SSF46955">
    <property type="entry name" value="Putative DNA-binding domain"/>
    <property type="match status" value="1"/>
</dbReference>
<dbReference type="InterPro" id="IPR009061">
    <property type="entry name" value="DNA-bd_dom_put_sf"/>
</dbReference>
<dbReference type="GeneID" id="18990091"/>
<organism evidence="1 2">
    <name type="scientific">Mycobacterium phage DS6A</name>
    <dbReference type="NCBI Taxonomy" id="45764"/>
    <lineage>
        <taxon>Viruses</taxon>
        <taxon>Duplodnaviria</taxon>
        <taxon>Heunggongvirae</taxon>
        <taxon>Uroviricota</taxon>
        <taxon>Caudoviricetes</taxon>
        <taxon>Hnatkovirus</taxon>
        <taxon>Hnatkovirus DS6A</taxon>
    </lineage>
</organism>
<protein>
    <recommendedName>
        <fullName evidence="3">Helix-turn-helix domain-containing protein</fullName>
    </recommendedName>
</protein>
<gene>
    <name evidence="1" type="primary">93</name>
    <name evidence="1" type="ORF">DS6A_93</name>
</gene>
<evidence type="ECO:0000313" key="1">
    <source>
        <dbReference type="EMBL" id="AER47647.1"/>
    </source>
</evidence>
<proteinExistence type="predicted"/>
<name>G8I4K3_9CAUD</name>
<dbReference type="Proteomes" id="UP000005857">
    <property type="component" value="Segment"/>
</dbReference>
<keyword evidence="2" id="KW-1185">Reference proteome</keyword>
<dbReference type="OrthoDB" id="40854at10239"/>
<reference evidence="1 2" key="1">
    <citation type="journal article" date="2012" name="J. Virol.">
        <title>Complete Genome Sequences of 138 Mycobacteriophages.</title>
        <authorList>
            <consortium name="the Science Education Alliance Phage Hunters Advancing Genomics and Evolutionary Science Program"/>
            <consortium name="the KwaZulu-Natal Research Institute for Tuberculosis and HIV Mycobacterial Genetics Course Students"/>
            <consortium name="the Phage Hunters Integrating Research and Education Program"/>
            <person name="Hatfull G.F."/>
        </authorList>
    </citation>
    <scope>NUCLEOTIDE SEQUENCE [LARGE SCALE GENOMIC DNA]</scope>
</reference>
<dbReference type="EMBL" id="JN698994">
    <property type="protein sequence ID" value="AER47647.1"/>
    <property type="molecule type" value="Genomic_DNA"/>
</dbReference>
<evidence type="ECO:0000313" key="2">
    <source>
        <dbReference type="Proteomes" id="UP000005857"/>
    </source>
</evidence>
<accession>G8I4K3</accession>
<evidence type="ECO:0008006" key="3">
    <source>
        <dbReference type="Google" id="ProtNLM"/>
    </source>
</evidence>